<dbReference type="GO" id="GO:0005506">
    <property type="term" value="F:iron ion binding"/>
    <property type="evidence" value="ECO:0007669"/>
    <property type="project" value="InterPro"/>
</dbReference>
<name>A0A5J6F5J3_9ACTN</name>
<keyword evidence="3 7" id="KW-0479">Metal-binding</keyword>
<dbReference type="SUPFAM" id="SSF48264">
    <property type="entry name" value="Cytochrome P450"/>
    <property type="match status" value="1"/>
</dbReference>
<dbReference type="Pfam" id="PF00067">
    <property type="entry name" value="p450"/>
    <property type="match status" value="1"/>
</dbReference>
<sequence>MAHEPVSRCPVLDVSGRSLHADAAALRSEAPAVRVLLPGGVTAWAVTRYDVIRALTSDPRVSRDFARHWPGRSEVPDGWPLAAVTFQQNFLNTYGAEHRMLRGLVAPSFSPRRVSAMRPGIEAVAERLTNAWAALGPGEATDLRATYALPLTMTVICELFGVPEHLRGPLGAAIDRAADTAASPEQALAVHAEIDARLDELVSHKRAHPGADLTSDLLMNPAEDGSVFTEETLKGTLFLMIGAGYETTVHLITSAAHALLTGPDVVTRIRKGELRWADVVEETLRLQGPIMYLPLRYAVEDIDLGEGVLVRQGDAIAVAFAAAGRDPDRHPKGPDDFDPSRADKTHLAFGHGPHFCLGAHLARLEAEVALRTLFTRLPRLALASPERTPDRLPSFILNGLTGLPVVPVPAA</sequence>
<dbReference type="RefSeq" id="WP_150486640.1">
    <property type="nucleotide sequence ID" value="NZ_BMUV01000007.1"/>
</dbReference>
<keyword evidence="9" id="KW-1185">Reference proteome</keyword>
<dbReference type="PANTHER" id="PTHR46696">
    <property type="entry name" value="P450, PUTATIVE (EUROFUNG)-RELATED"/>
    <property type="match status" value="1"/>
</dbReference>
<evidence type="ECO:0000256" key="1">
    <source>
        <dbReference type="ARBA" id="ARBA00010617"/>
    </source>
</evidence>
<dbReference type="GO" id="GO:0004497">
    <property type="term" value="F:monooxygenase activity"/>
    <property type="evidence" value="ECO:0007669"/>
    <property type="project" value="UniProtKB-KW"/>
</dbReference>
<dbReference type="AlphaFoldDB" id="A0A5J6F5J3"/>
<dbReference type="InterPro" id="IPR036396">
    <property type="entry name" value="Cyt_P450_sf"/>
</dbReference>
<dbReference type="GO" id="GO:0020037">
    <property type="term" value="F:heme binding"/>
    <property type="evidence" value="ECO:0007669"/>
    <property type="project" value="InterPro"/>
</dbReference>
<dbReference type="GO" id="GO:0016705">
    <property type="term" value="F:oxidoreductase activity, acting on paired donors, with incorporation or reduction of molecular oxygen"/>
    <property type="evidence" value="ECO:0007669"/>
    <property type="project" value="InterPro"/>
</dbReference>
<evidence type="ECO:0000256" key="5">
    <source>
        <dbReference type="ARBA" id="ARBA00023004"/>
    </source>
</evidence>
<dbReference type="PRINTS" id="PR00385">
    <property type="entry name" value="P450"/>
</dbReference>
<dbReference type="PRINTS" id="PR00359">
    <property type="entry name" value="BP450"/>
</dbReference>
<organism evidence="8 9">
    <name type="scientific">Streptomyces nitrosporeus</name>
    <dbReference type="NCBI Taxonomy" id="28894"/>
    <lineage>
        <taxon>Bacteria</taxon>
        <taxon>Bacillati</taxon>
        <taxon>Actinomycetota</taxon>
        <taxon>Actinomycetes</taxon>
        <taxon>Kitasatosporales</taxon>
        <taxon>Streptomycetaceae</taxon>
        <taxon>Streptomyces</taxon>
    </lineage>
</organism>
<evidence type="ECO:0000256" key="3">
    <source>
        <dbReference type="ARBA" id="ARBA00022723"/>
    </source>
</evidence>
<dbReference type="PROSITE" id="PS00086">
    <property type="entry name" value="CYTOCHROME_P450"/>
    <property type="match status" value="1"/>
</dbReference>
<protein>
    <submittedName>
        <fullName evidence="8">Cytochrome P450</fullName>
    </submittedName>
</protein>
<evidence type="ECO:0000313" key="8">
    <source>
        <dbReference type="EMBL" id="QEU71277.1"/>
    </source>
</evidence>
<dbReference type="Proteomes" id="UP000326178">
    <property type="component" value="Chromosome"/>
</dbReference>
<dbReference type="CDD" id="cd11029">
    <property type="entry name" value="CYP107-like"/>
    <property type="match status" value="1"/>
</dbReference>
<keyword evidence="6 7" id="KW-0503">Monooxygenase</keyword>
<dbReference type="FunFam" id="1.10.630.10:FF:000018">
    <property type="entry name" value="Cytochrome P450 monooxygenase"/>
    <property type="match status" value="1"/>
</dbReference>
<dbReference type="EMBL" id="CP023702">
    <property type="protein sequence ID" value="QEU71277.1"/>
    <property type="molecule type" value="Genomic_DNA"/>
</dbReference>
<dbReference type="KEGG" id="snk:CP967_04280"/>
<evidence type="ECO:0000256" key="6">
    <source>
        <dbReference type="ARBA" id="ARBA00023033"/>
    </source>
</evidence>
<dbReference type="InterPro" id="IPR002397">
    <property type="entry name" value="Cyt_P450_B"/>
</dbReference>
<gene>
    <name evidence="8" type="ORF">CP967_04280</name>
</gene>
<dbReference type="PANTHER" id="PTHR46696:SF1">
    <property type="entry name" value="CYTOCHROME P450 YJIB-RELATED"/>
    <property type="match status" value="1"/>
</dbReference>
<dbReference type="InterPro" id="IPR017972">
    <property type="entry name" value="Cyt_P450_CS"/>
</dbReference>
<evidence type="ECO:0000256" key="7">
    <source>
        <dbReference type="RuleBase" id="RU000461"/>
    </source>
</evidence>
<keyword evidence="5 7" id="KW-0408">Iron</keyword>
<dbReference type="Gene3D" id="1.10.630.10">
    <property type="entry name" value="Cytochrome P450"/>
    <property type="match status" value="1"/>
</dbReference>
<evidence type="ECO:0000256" key="2">
    <source>
        <dbReference type="ARBA" id="ARBA00022617"/>
    </source>
</evidence>
<evidence type="ECO:0000256" key="4">
    <source>
        <dbReference type="ARBA" id="ARBA00023002"/>
    </source>
</evidence>
<accession>A0A5J6F5J3</accession>
<dbReference type="InterPro" id="IPR001128">
    <property type="entry name" value="Cyt_P450"/>
</dbReference>
<evidence type="ECO:0000313" key="9">
    <source>
        <dbReference type="Proteomes" id="UP000326178"/>
    </source>
</evidence>
<comment type="similarity">
    <text evidence="1 7">Belongs to the cytochrome P450 family.</text>
</comment>
<keyword evidence="2 7" id="KW-0349">Heme</keyword>
<reference evidence="8 9" key="1">
    <citation type="submission" date="2017-09" db="EMBL/GenBank/DDBJ databases">
        <authorList>
            <person name="Lee N."/>
            <person name="Cho B.-K."/>
        </authorList>
    </citation>
    <scope>NUCLEOTIDE SEQUENCE [LARGE SCALE GENOMIC DNA]</scope>
    <source>
        <strain evidence="8 9">ATCC 12769</strain>
    </source>
</reference>
<proteinExistence type="inferred from homology"/>
<keyword evidence="4 7" id="KW-0560">Oxidoreductase</keyword>
<dbReference type="OrthoDB" id="5500002at2"/>